<sequence>MTTTTSFHHLPGELRHQVCGELLDQHQNHRDNLDRRTVADLKNLQLCTKELYLTATPILYRRLTVSATSAETFFVVSLPSRDTACLPQDFCDDAVDHKVLGPLNLNTSLRRRLWSFAHVVHLTLQVPQSEPSLPSPFPVSSNRTHPSPLLFPNLQSLSLVEMFDRPNYTLSFLRFFAEHSRLRHLCINGFGPKVPFDVIEFGDQLQSCTIHDIARFDSLPTSIRSSSSSSLTTTTRLSFYIGECRYGPIQCSFMYFTGHMPLCITELAKARADALINSLERSRDSNVSWGIVAKRWRRGNSCTEYVEDRMEDVVVEALRDAAKKKIEGNEELANLLHSKVTFITGKAADSETSCQACNSQ</sequence>
<keyword evidence="2" id="KW-1185">Reference proteome</keyword>
<accession>A0AAW0Z0I8</accession>
<comment type="caution">
    <text evidence="1">The sequence shown here is derived from an EMBL/GenBank/DDBJ whole genome shotgun (WGS) entry which is preliminary data.</text>
</comment>
<dbReference type="AlphaFoldDB" id="A0AAW0Z0I8"/>
<dbReference type="EMBL" id="JBCAWK010000004">
    <property type="protein sequence ID" value="KAK8861210.1"/>
    <property type="molecule type" value="Genomic_DNA"/>
</dbReference>
<evidence type="ECO:0000313" key="1">
    <source>
        <dbReference type="EMBL" id="KAK8861210.1"/>
    </source>
</evidence>
<reference evidence="1 2" key="1">
    <citation type="journal article" date="2024" name="bioRxiv">
        <title>Comparative genomics of Cryptococcus and Kwoniella reveals pathogenesis evolution and contrasting karyotype dynamics via intercentromeric recombination or chromosome fusion.</title>
        <authorList>
            <person name="Coelho M.A."/>
            <person name="David-Palma M."/>
            <person name="Shea T."/>
            <person name="Bowers K."/>
            <person name="McGinley-Smith S."/>
            <person name="Mohammad A.W."/>
            <person name="Gnirke A."/>
            <person name="Yurkov A.M."/>
            <person name="Nowrousian M."/>
            <person name="Sun S."/>
            <person name="Cuomo C.A."/>
            <person name="Heitman J."/>
        </authorList>
    </citation>
    <scope>NUCLEOTIDE SEQUENCE [LARGE SCALE GENOMIC DNA]</scope>
    <source>
        <strain evidence="1 2">CBS 13917</strain>
    </source>
</reference>
<evidence type="ECO:0008006" key="3">
    <source>
        <dbReference type="Google" id="ProtNLM"/>
    </source>
</evidence>
<protein>
    <recommendedName>
        <fullName evidence="3">F-box domain-containing protein</fullName>
    </recommendedName>
</protein>
<dbReference type="Proteomes" id="UP001388673">
    <property type="component" value="Unassembled WGS sequence"/>
</dbReference>
<gene>
    <name evidence="1" type="ORF">IAR55_002029</name>
</gene>
<dbReference type="GeneID" id="92179288"/>
<dbReference type="KEGG" id="kne:92179288"/>
<organism evidence="1 2">
    <name type="scientific">Kwoniella newhampshirensis</name>
    <dbReference type="NCBI Taxonomy" id="1651941"/>
    <lineage>
        <taxon>Eukaryota</taxon>
        <taxon>Fungi</taxon>
        <taxon>Dikarya</taxon>
        <taxon>Basidiomycota</taxon>
        <taxon>Agaricomycotina</taxon>
        <taxon>Tremellomycetes</taxon>
        <taxon>Tremellales</taxon>
        <taxon>Cryptococcaceae</taxon>
        <taxon>Kwoniella</taxon>
    </lineage>
</organism>
<evidence type="ECO:0000313" key="2">
    <source>
        <dbReference type="Proteomes" id="UP001388673"/>
    </source>
</evidence>
<name>A0AAW0Z0I8_9TREE</name>
<proteinExistence type="predicted"/>
<dbReference type="RefSeq" id="XP_066803835.1">
    <property type="nucleotide sequence ID" value="XM_066945146.1"/>
</dbReference>